<dbReference type="InterPro" id="IPR029052">
    <property type="entry name" value="Metallo-depent_PP-like"/>
</dbReference>
<dbReference type="Pfam" id="PF00149">
    <property type="entry name" value="Metallophos"/>
    <property type="match status" value="1"/>
</dbReference>
<accession>A0ABV7KHA1</accession>
<evidence type="ECO:0000256" key="3">
    <source>
        <dbReference type="ARBA" id="ARBA00013365"/>
    </source>
</evidence>
<dbReference type="InterPro" id="IPR041796">
    <property type="entry name" value="Mre11_N"/>
</dbReference>
<dbReference type="InterPro" id="IPR026843">
    <property type="entry name" value="SbcD_C"/>
</dbReference>
<evidence type="ECO:0000259" key="9">
    <source>
        <dbReference type="Pfam" id="PF00149"/>
    </source>
</evidence>
<feature type="domain" description="Nuclease SbcCD subunit D C-terminal" evidence="10">
    <location>
        <begin position="272"/>
        <end position="355"/>
    </location>
</feature>
<keyword evidence="4 8" id="KW-0540">Nuclease</keyword>
<dbReference type="Proteomes" id="UP001595625">
    <property type="component" value="Unassembled WGS sequence"/>
</dbReference>
<dbReference type="InterPro" id="IPR050535">
    <property type="entry name" value="DNA_Repair-Maintenance_Comp"/>
</dbReference>
<dbReference type="InterPro" id="IPR004843">
    <property type="entry name" value="Calcineurin-like_PHP"/>
</dbReference>
<evidence type="ECO:0000256" key="4">
    <source>
        <dbReference type="ARBA" id="ARBA00022722"/>
    </source>
</evidence>
<evidence type="ECO:0000256" key="8">
    <source>
        <dbReference type="RuleBase" id="RU363069"/>
    </source>
</evidence>
<sequence>MKIFHTADWHLGKLIQGIYMTEEQRYALQQFIEAIKTEKPDAVIIAGDLYDRAVPPTDAVNLLDELLAKIVLELETPVLAVAGNHDSPGRLNFGSRLMKDKGIHIAGHVQKDPQPVVLEDEHGEVHFHLVPYTDPSMVRYIFDDPAIRTHDDALQTITANIKSNWDTEARHVFVGHAFVTSHGEQEDNTSDSERPLAIGGAEHVSAAHLEDFHYSALGHLHKAHFVRNETIRYAGSPLKYSISEEHHQKGYLVVELDADGNANVEKRLLQPRRNMRRVEGTIDAILRHEVSEDFVFVTLLDDAPVLFPMEKVRSVYPNAMHVERKNFVREASEGNGESRRQMDSLSLFHAFYEEVKGEGASDETAEIFEEVLQEFLQEEPAEKEEVKA</sequence>
<evidence type="ECO:0000256" key="7">
    <source>
        <dbReference type="ARBA" id="ARBA00023172"/>
    </source>
</evidence>
<dbReference type="Pfam" id="PF12320">
    <property type="entry name" value="SbcD_C"/>
    <property type="match status" value="1"/>
</dbReference>
<reference evidence="12" key="1">
    <citation type="journal article" date="2019" name="Int. J. Syst. Evol. Microbiol.">
        <title>The Global Catalogue of Microorganisms (GCM) 10K type strain sequencing project: providing services to taxonomists for standard genome sequencing and annotation.</title>
        <authorList>
            <consortium name="The Broad Institute Genomics Platform"/>
            <consortium name="The Broad Institute Genome Sequencing Center for Infectious Disease"/>
            <person name="Wu L."/>
            <person name="Ma J."/>
        </authorList>
    </citation>
    <scope>NUCLEOTIDE SEQUENCE [LARGE SCALE GENOMIC DNA]</scope>
    <source>
        <strain evidence="12">CCM 320</strain>
    </source>
</reference>
<feature type="domain" description="Calcineurin-like phosphoesterase" evidence="9">
    <location>
        <begin position="1"/>
        <end position="113"/>
    </location>
</feature>
<protein>
    <recommendedName>
        <fullName evidence="3 8">Nuclease SbcCD subunit D</fullName>
    </recommendedName>
</protein>
<evidence type="ECO:0000256" key="1">
    <source>
        <dbReference type="ARBA" id="ARBA00010555"/>
    </source>
</evidence>
<dbReference type="GO" id="GO:0004527">
    <property type="term" value="F:exonuclease activity"/>
    <property type="evidence" value="ECO:0007669"/>
    <property type="project" value="UniProtKB-KW"/>
</dbReference>
<dbReference type="PANTHER" id="PTHR30337:SF0">
    <property type="entry name" value="NUCLEASE SBCCD SUBUNIT D"/>
    <property type="match status" value="1"/>
</dbReference>
<comment type="caution">
    <text evidence="11">The sequence shown here is derived from an EMBL/GenBank/DDBJ whole genome shotgun (WGS) entry which is preliminary data.</text>
</comment>
<keyword evidence="8" id="KW-0235">DNA replication</keyword>
<dbReference type="RefSeq" id="WP_117313496.1">
    <property type="nucleotide sequence ID" value="NZ_JBHRUJ010000001.1"/>
</dbReference>
<keyword evidence="8" id="KW-0255">Endonuclease</keyword>
<keyword evidence="12" id="KW-1185">Reference proteome</keyword>
<evidence type="ECO:0000313" key="11">
    <source>
        <dbReference type="EMBL" id="MFC3209645.1"/>
    </source>
</evidence>
<dbReference type="Gene3D" id="3.60.21.10">
    <property type="match status" value="1"/>
</dbReference>
<comment type="similarity">
    <text evidence="1 8">Belongs to the SbcD family.</text>
</comment>
<dbReference type="PANTHER" id="PTHR30337">
    <property type="entry name" value="COMPONENT OF ATP-DEPENDENT DSDNA EXONUCLEASE"/>
    <property type="match status" value="1"/>
</dbReference>
<dbReference type="InterPro" id="IPR004593">
    <property type="entry name" value="SbcD"/>
</dbReference>
<comment type="function">
    <text evidence="8">SbcCD cleaves DNA hairpin structures. These structures can inhibit DNA replication and are intermediates in certain DNA recombination reactions. The complex acts as a 3'-&gt;5' double strand exonuclease that can open hairpins. It also has a 5' single-strand endonuclease activity.</text>
</comment>
<dbReference type="SUPFAM" id="SSF56300">
    <property type="entry name" value="Metallo-dependent phosphatases"/>
    <property type="match status" value="1"/>
</dbReference>
<dbReference type="NCBIfam" id="TIGR00619">
    <property type="entry name" value="sbcd"/>
    <property type="match status" value="1"/>
</dbReference>
<evidence type="ECO:0000256" key="2">
    <source>
        <dbReference type="ARBA" id="ARBA00011322"/>
    </source>
</evidence>
<evidence type="ECO:0000313" key="12">
    <source>
        <dbReference type="Proteomes" id="UP001595625"/>
    </source>
</evidence>
<organism evidence="11 12">
    <name type="scientific">Planomicrobium okeanokoites</name>
    <name type="common">Planococcus okeanokoites</name>
    <name type="synonym">Flavobacterium okeanokoites</name>
    <dbReference type="NCBI Taxonomy" id="244"/>
    <lineage>
        <taxon>Bacteria</taxon>
        <taxon>Bacillati</taxon>
        <taxon>Bacillota</taxon>
        <taxon>Bacilli</taxon>
        <taxon>Bacillales</taxon>
        <taxon>Caryophanaceae</taxon>
        <taxon>Planomicrobium</taxon>
    </lineage>
</organism>
<keyword evidence="7 8" id="KW-0233">DNA recombination</keyword>
<evidence type="ECO:0000256" key="6">
    <source>
        <dbReference type="ARBA" id="ARBA00022839"/>
    </source>
</evidence>
<name>A0ABV7KHA1_PLAOK</name>
<dbReference type="EMBL" id="JBHRUJ010000001">
    <property type="protein sequence ID" value="MFC3209645.1"/>
    <property type="molecule type" value="Genomic_DNA"/>
</dbReference>
<evidence type="ECO:0000259" key="10">
    <source>
        <dbReference type="Pfam" id="PF12320"/>
    </source>
</evidence>
<keyword evidence="5 8" id="KW-0378">Hydrolase</keyword>
<comment type="subunit">
    <text evidence="2 8">Heterodimer of SbcC and SbcD.</text>
</comment>
<gene>
    <name evidence="8" type="primary">sbcD</name>
    <name evidence="11" type="ORF">ACFOEJ_00975</name>
</gene>
<proteinExistence type="inferred from homology"/>
<dbReference type="CDD" id="cd00840">
    <property type="entry name" value="MPP_Mre11_N"/>
    <property type="match status" value="1"/>
</dbReference>
<evidence type="ECO:0000256" key="5">
    <source>
        <dbReference type="ARBA" id="ARBA00022801"/>
    </source>
</evidence>
<keyword evidence="6 8" id="KW-0269">Exonuclease</keyword>